<proteinExistence type="predicted"/>
<sequence>MARKPKPKLPLANNCRALSKDELSFMNAKYEFWIDGDNVCVRCTNRARITYHPKNEKFSINIKRVRKITYNVVAIEMFERFQADDAHKKYSLTDIQNALNILRITYQPIDEEHVLALLNK</sequence>
<evidence type="ECO:0000313" key="1">
    <source>
        <dbReference type="EMBL" id="DAF50633.1"/>
    </source>
</evidence>
<dbReference type="EMBL" id="BK032598">
    <property type="protein sequence ID" value="DAF50633.1"/>
    <property type="molecule type" value="Genomic_DNA"/>
</dbReference>
<protein>
    <submittedName>
        <fullName evidence="1">Uncharacterized protein</fullName>
    </submittedName>
</protein>
<reference evidence="1" key="1">
    <citation type="journal article" date="2021" name="Proc. Natl. Acad. Sci. U.S.A.">
        <title>A Catalog of Tens of Thousands of Viruses from Human Metagenomes Reveals Hidden Associations with Chronic Diseases.</title>
        <authorList>
            <person name="Tisza M.J."/>
            <person name="Buck C.B."/>
        </authorList>
    </citation>
    <scope>NUCLEOTIDE SEQUENCE</scope>
    <source>
        <strain evidence="1">CtqZP6</strain>
    </source>
</reference>
<accession>A0A8S5SHZ0</accession>
<organism evidence="1">
    <name type="scientific">Phage sp. ctqZP6</name>
    <dbReference type="NCBI Taxonomy" id="2828010"/>
    <lineage>
        <taxon>Viruses</taxon>
    </lineage>
</organism>
<name>A0A8S5SHZ0_9VIRU</name>